<evidence type="ECO:0000313" key="1">
    <source>
        <dbReference type="EMBL" id="SKA20872.1"/>
    </source>
</evidence>
<sequence>YAWLIRQKHRSGEGRSQHGIDVPDLQRVQICTDLQISAEAYLCQGITMPGPKNMNQMSG</sequence>
<dbReference type="EMBL" id="FUXK01000043">
    <property type="protein sequence ID" value="SKA20872.1"/>
    <property type="molecule type" value="Genomic_DNA"/>
</dbReference>
<reference evidence="1 2" key="1">
    <citation type="submission" date="2017-02" db="EMBL/GenBank/DDBJ databases">
        <authorList>
            <person name="Peterson S.W."/>
        </authorList>
    </citation>
    <scope>NUCLEOTIDE SEQUENCE [LARGE SCALE GENOMIC DNA]</scope>
    <source>
        <strain evidence="1 2">ATCC 43324</strain>
    </source>
</reference>
<accession>A0A1T4RY41</accession>
<dbReference type="AlphaFoldDB" id="A0A1T4RY41"/>
<protein>
    <submittedName>
        <fullName evidence="1">Uncharacterized protein</fullName>
    </submittedName>
</protein>
<organism evidence="1 2">
    <name type="scientific">Segatella oulorum</name>
    <dbReference type="NCBI Taxonomy" id="28136"/>
    <lineage>
        <taxon>Bacteria</taxon>
        <taxon>Pseudomonadati</taxon>
        <taxon>Bacteroidota</taxon>
        <taxon>Bacteroidia</taxon>
        <taxon>Bacteroidales</taxon>
        <taxon>Prevotellaceae</taxon>
        <taxon>Segatella</taxon>
    </lineage>
</organism>
<evidence type="ECO:0000313" key="2">
    <source>
        <dbReference type="Proteomes" id="UP000190065"/>
    </source>
</evidence>
<dbReference type="STRING" id="28136.SAMN02745202_02483"/>
<proteinExistence type="predicted"/>
<feature type="non-terminal residue" evidence="1">
    <location>
        <position position="1"/>
    </location>
</feature>
<name>A0A1T4RY41_9BACT</name>
<gene>
    <name evidence="1" type="ORF">SAMN02745202_02483</name>
</gene>
<dbReference type="Proteomes" id="UP000190065">
    <property type="component" value="Unassembled WGS sequence"/>
</dbReference>